<protein>
    <submittedName>
        <fullName evidence="2">Uncharacterized protein</fullName>
    </submittedName>
</protein>
<gene>
    <name evidence="2" type="ORF">LtaPh_2115500</name>
</gene>
<feature type="region of interest" description="Disordered" evidence="1">
    <location>
        <begin position="144"/>
        <end position="172"/>
    </location>
</feature>
<name>A0A640KFA3_LEITA</name>
<dbReference type="EMBL" id="BLBS01000028">
    <property type="protein sequence ID" value="GET88396.1"/>
    <property type="molecule type" value="Genomic_DNA"/>
</dbReference>
<keyword evidence="3" id="KW-1185">Reference proteome</keyword>
<proteinExistence type="predicted"/>
<accession>A0A640KFA3</accession>
<dbReference type="AlphaFoldDB" id="A0A640KFA3"/>
<organism evidence="2 3">
    <name type="scientific">Leishmania tarentolae</name>
    <name type="common">Sauroleishmania tarentolae</name>
    <dbReference type="NCBI Taxonomy" id="5689"/>
    <lineage>
        <taxon>Eukaryota</taxon>
        <taxon>Discoba</taxon>
        <taxon>Euglenozoa</taxon>
        <taxon>Kinetoplastea</taxon>
        <taxon>Metakinetoplastina</taxon>
        <taxon>Trypanosomatida</taxon>
        <taxon>Trypanosomatidae</taxon>
        <taxon>Leishmaniinae</taxon>
        <taxon>Leishmania</taxon>
        <taxon>lizard Leishmania</taxon>
    </lineage>
</organism>
<dbReference type="OrthoDB" id="242263at2759"/>
<evidence type="ECO:0000313" key="2">
    <source>
        <dbReference type="EMBL" id="GET88396.1"/>
    </source>
</evidence>
<evidence type="ECO:0000313" key="3">
    <source>
        <dbReference type="Proteomes" id="UP000419144"/>
    </source>
</evidence>
<dbReference type="Proteomes" id="UP000419144">
    <property type="component" value="Unassembled WGS sequence"/>
</dbReference>
<reference evidence="2" key="1">
    <citation type="submission" date="2019-11" db="EMBL/GenBank/DDBJ databases">
        <title>Leishmania tarentolae CDS.</title>
        <authorList>
            <person name="Goto Y."/>
            <person name="Yamagishi J."/>
        </authorList>
    </citation>
    <scope>NUCLEOTIDE SEQUENCE [LARGE SCALE GENOMIC DNA]</scope>
    <source>
        <strain evidence="2">Parrot Tar II</strain>
    </source>
</reference>
<feature type="compositionally biased region" description="Polar residues" evidence="1">
    <location>
        <begin position="148"/>
        <end position="161"/>
    </location>
</feature>
<sequence>MVSPGHTAPGLRSPRLRGGALRYIRVSSQVTTGMFLALITGVLIAVLTSPGAEAAGGLANFRCLRPFSATGTFSSVAKAHPSQNCDFFYFTVEDAKAELKCASPSAATALQPESVSCNVTVRVAMRRASDVVVRLQQQIGTDKDYFTQEETTSTTRASPTHSDGRRPSAAPFLSDGEDVWRYAVSLRAKGDSSIHYKGFDGGNGYSLCCDALEEADCMWMAPQKGDTDLDCDEDVGVGLPLQQSRILRGCPLPFPAADSDAFGESRGARVLLTDLDEGDSSDIFHAAITKPLHRIVEGPWDMMVQMWRRRQQVPAKGSEDSFSVPVNHSSEADVLGRIMVPFVLNLTELQKQGRITHVPDMALTVESVEDVERVTSEKDVDTAEDL</sequence>
<evidence type="ECO:0000256" key="1">
    <source>
        <dbReference type="SAM" id="MobiDB-lite"/>
    </source>
</evidence>
<dbReference type="VEuPathDB" id="TriTrypDB:LtaPh_2115500"/>
<comment type="caution">
    <text evidence="2">The sequence shown here is derived from an EMBL/GenBank/DDBJ whole genome shotgun (WGS) entry which is preliminary data.</text>
</comment>